<dbReference type="GO" id="GO:0015297">
    <property type="term" value="F:antiporter activity"/>
    <property type="evidence" value="ECO:0007669"/>
    <property type="project" value="UniProtKB-KW"/>
</dbReference>
<dbReference type="InterPro" id="IPR018422">
    <property type="entry name" value="Cation/H_exchanger_CPA1"/>
</dbReference>
<feature type="compositionally biased region" description="Acidic residues" evidence="10">
    <location>
        <begin position="957"/>
        <end position="968"/>
    </location>
</feature>
<proteinExistence type="inferred from homology"/>
<evidence type="ECO:0000256" key="4">
    <source>
        <dbReference type="ARBA" id="ARBA00022989"/>
    </source>
</evidence>
<evidence type="ECO:0000256" key="7">
    <source>
        <dbReference type="ARBA" id="ARBA00023136"/>
    </source>
</evidence>
<dbReference type="NCBIfam" id="TIGR00840">
    <property type="entry name" value="b_cpa1"/>
    <property type="match status" value="1"/>
</dbReference>
<accession>A0ABD0K361</accession>
<keyword evidence="2 9" id="KW-0813">Transport</keyword>
<evidence type="ECO:0000256" key="11">
    <source>
        <dbReference type="SAM" id="Phobius"/>
    </source>
</evidence>
<evidence type="ECO:0000256" key="5">
    <source>
        <dbReference type="ARBA" id="ARBA00023053"/>
    </source>
</evidence>
<evidence type="ECO:0000256" key="1">
    <source>
        <dbReference type="ARBA" id="ARBA00004141"/>
    </source>
</evidence>
<keyword evidence="8 9" id="KW-0739">Sodium transport</keyword>
<keyword evidence="5" id="KW-0915">Sodium</keyword>
<gene>
    <name evidence="13" type="ORF">BaRGS_00027072</name>
</gene>
<keyword evidence="3 9" id="KW-0812">Transmembrane</keyword>
<feature type="transmembrane region" description="Helical" evidence="11">
    <location>
        <begin position="114"/>
        <end position="134"/>
    </location>
</feature>
<evidence type="ECO:0000256" key="8">
    <source>
        <dbReference type="ARBA" id="ARBA00023201"/>
    </source>
</evidence>
<name>A0ABD0K361_9CAEN</name>
<keyword evidence="6 9" id="KW-0406">Ion transport</keyword>
<evidence type="ECO:0000259" key="12">
    <source>
        <dbReference type="Pfam" id="PF00999"/>
    </source>
</evidence>
<dbReference type="GO" id="GO:0006814">
    <property type="term" value="P:sodium ion transport"/>
    <property type="evidence" value="ECO:0007669"/>
    <property type="project" value="UniProtKB-KW"/>
</dbReference>
<feature type="transmembrane region" description="Helical" evidence="11">
    <location>
        <begin position="91"/>
        <end position="108"/>
    </location>
</feature>
<evidence type="ECO:0000313" key="13">
    <source>
        <dbReference type="EMBL" id="KAK7481699.1"/>
    </source>
</evidence>
<evidence type="ECO:0000256" key="10">
    <source>
        <dbReference type="SAM" id="MobiDB-lite"/>
    </source>
</evidence>
<feature type="transmembrane region" description="Helical" evidence="11">
    <location>
        <begin position="58"/>
        <end position="79"/>
    </location>
</feature>
<feature type="compositionally biased region" description="Acidic residues" evidence="10">
    <location>
        <begin position="938"/>
        <end position="950"/>
    </location>
</feature>
<feature type="transmembrane region" description="Helical" evidence="11">
    <location>
        <begin position="371"/>
        <end position="388"/>
    </location>
</feature>
<dbReference type="Gene3D" id="6.10.250.1040">
    <property type="match status" value="1"/>
</dbReference>
<feature type="transmembrane region" description="Helical" evidence="11">
    <location>
        <begin position="395"/>
        <end position="414"/>
    </location>
</feature>
<evidence type="ECO:0000256" key="3">
    <source>
        <dbReference type="ARBA" id="ARBA00022692"/>
    </source>
</evidence>
<feature type="transmembrane region" description="Helical" evidence="11">
    <location>
        <begin position="287"/>
        <end position="303"/>
    </location>
</feature>
<dbReference type="PRINTS" id="PR01084">
    <property type="entry name" value="NAHEXCHNGR"/>
</dbReference>
<dbReference type="InterPro" id="IPR004709">
    <property type="entry name" value="NaH_exchanger"/>
</dbReference>
<dbReference type="PANTHER" id="PTHR10110:SF98">
    <property type="entry name" value="SODIUM_HYDROGEN EXCHANGER"/>
    <property type="match status" value="1"/>
</dbReference>
<feature type="transmembrane region" description="Helical" evidence="11">
    <location>
        <begin position="146"/>
        <end position="170"/>
    </location>
</feature>
<evidence type="ECO:0000313" key="14">
    <source>
        <dbReference type="Proteomes" id="UP001519460"/>
    </source>
</evidence>
<feature type="transmembrane region" description="Helical" evidence="11">
    <location>
        <begin position="256"/>
        <end position="280"/>
    </location>
</feature>
<keyword evidence="9" id="KW-0050">Antiport</keyword>
<comment type="subcellular location">
    <subcellularLocation>
        <location evidence="1">Membrane</location>
        <topology evidence="1">Multi-pass membrane protein</topology>
    </subcellularLocation>
</comment>
<dbReference type="AlphaFoldDB" id="A0ABD0K361"/>
<dbReference type="Proteomes" id="UP001519460">
    <property type="component" value="Unassembled WGS sequence"/>
</dbReference>
<protein>
    <recommendedName>
        <fullName evidence="9">Sodium/hydrogen exchanger</fullName>
    </recommendedName>
</protein>
<feature type="compositionally biased region" description="Acidic residues" evidence="10">
    <location>
        <begin position="659"/>
        <end position="672"/>
    </location>
</feature>
<feature type="region of interest" description="Disordered" evidence="10">
    <location>
        <begin position="645"/>
        <end position="731"/>
    </location>
</feature>
<dbReference type="Gene3D" id="6.10.140.1330">
    <property type="match status" value="1"/>
</dbReference>
<dbReference type="PANTHER" id="PTHR10110">
    <property type="entry name" value="SODIUM/HYDROGEN EXCHANGER"/>
    <property type="match status" value="1"/>
</dbReference>
<keyword evidence="7 11" id="KW-0472">Membrane</keyword>
<feature type="transmembrane region" description="Helical" evidence="11">
    <location>
        <begin position="182"/>
        <end position="205"/>
    </location>
</feature>
<feature type="compositionally biased region" description="Basic and acidic residues" evidence="10">
    <location>
        <begin position="649"/>
        <end position="658"/>
    </location>
</feature>
<feature type="non-terminal residue" evidence="13">
    <location>
        <position position="975"/>
    </location>
</feature>
<keyword evidence="4 11" id="KW-1133">Transmembrane helix</keyword>
<feature type="region of interest" description="Disordered" evidence="10">
    <location>
        <begin position="933"/>
        <end position="975"/>
    </location>
</feature>
<comment type="similarity">
    <text evidence="9">Belongs to the monovalent cation:proton antiporter 1 (CPA1) transporter (TC 2.A.36) family.</text>
</comment>
<evidence type="ECO:0000256" key="9">
    <source>
        <dbReference type="RuleBase" id="RU003722"/>
    </source>
</evidence>
<dbReference type="GO" id="GO:0016020">
    <property type="term" value="C:membrane"/>
    <property type="evidence" value="ECO:0007669"/>
    <property type="project" value="UniProtKB-SubCell"/>
</dbReference>
<dbReference type="Pfam" id="PF00999">
    <property type="entry name" value="Na_H_Exchanger"/>
    <property type="match status" value="1"/>
</dbReference>
<dbReference type="EMBL" id="JACVVK020000258">
    <property type="protein sequence ID" value="KAK7481699.1"/>
    <property type="molecule type" value="Genomic_DNA"/>
</dbReference>
<keyword evidence="14" id="KW-1185">Reference proteome</keyword>
<reference evidence="13 14" key="1">
    <citation type="journal article" date="2023" name="Sci. Data">
        <title>Genome assembly of the Korean intertidal mud-creeper Batillaria attramentaria.</title>
        <authorList>
            <person name="Patra A.K."/>
            <person name="Ho P.T."/>
            <person name="Jun S."/>
            <person name="Lee S.J."/>
            <person name="Kim Y."/>
            <person name="Won Y.J."/>
        </authorList>
    </citation>
    <scope>NUCLEOTIDE SEQUENCE [LARGE SCALE GENOMIC DNA]</scope>
    <source>
        <strain evidence="13">Wonlab-2016</strain>
    </source>
</reference>
<evidence type="ECO:0000256" key="6">
    <source>
        <dbReference type="ARBA" id="ARBA00023065"/>
    </source>
</evidence>
<feature type="region of interest" description="Disordered" evidence="10">
    <location>
        <begin position="787"/>
        <end position="808"/>
    </location>
</feature>
<feature type="domain" description="Cation/H+ exchanger transmembrane" evidence="12">
    <location>
        <begin position="66"/>
        <end position="388"/>
    </location>
</feature>
<comment type="caution">
    <text evidence="13">The sequence shown here is derived from an EMBL/GenBank/DDBJ whole genome shotgun (WGS) entry which is preliminary data.</text>
</comment>
<organism evidence="13 14">
    <name type="scientific">Batillaria attramentaria</name>
    <dbReference type="NCBI Taxonomy" id="370345"/>
    <lineage>
        <taxon>Eukaryota</taxon>
        <taxon>Metazoa</taxon>
        <taxon>Spiralia</taxon>
        <taxon>Lophotrochozoa</taxon>
        <taxon>Mollusca</taxon>
        <taxon>Gastropoda</taxon>
        <taxon>Caenogastropoda</taxon>
        <taxon>Sorbeoconcha</taxon>
        <taxon>Cerithioidea</taxon>
        <taxon>Batillariidae</taxon>
        <taxon>Batillaria</taxon>
    </lineage>
</organism>
<feature type="transmembrane region" description="Helical" evidence="11">
    <location>
        <begin position="348"/>
        <end position="365"/>
    </location>
</feature>
<feature type="transmembrane region" description="Helical" evidence="11">
    <location>
        <begin position="309"/>
        <end position="328"/>
    </location>
</feature>
<evidence type="ECO:0000256" key="2">
    <source>
        <dbReference type="ARBA" id="ARBA00022448"/>
    </source>
</evidence>
<sequence>MEWSSVKRMLVSAGSVTTLFLVASIFTSVIGSEEKGDTSSNETERYQLVVWDFHHVEVPYVICLWILLASVAKIGFHLYDRLSSFFPESCLLILLGIAMGALLHYTHTASTSQYVLNANTFFLFLLPPIIYDAGYHMPLRAFFNNLGTILLLAVVNTLWNTIAIGISLWAMSYIGWIGRKISLLHCFMFSALISAVDPVAVLAVFEDVHVNEMLYIIVFGESLLNDGVTVVLYHMMEGFAEIGESNIEPVDYAAGVGSFFIIALGGTLIGMIYGMVGGFITKYTDHVRVIEPLFVFVLGYLAYLTSEMMHLSGILALSFGGITMRHYVEANMNEKSVTAVKYTMKMMANVSETVIFMFLGLSTVVDTLDWQWDFIFFALIFCIIYRVVDIVREKNMFVTTTIIVVFFTVFVQGITIKPVVNALKVKRQGEKDPSMNEMLHERLIDHLMAGMEDIVGRTSHNSIKNRFEHFNIKVLKPLLLREKPQTRETSILNVFSRLNVRDAMHHITSHGAFLGRVMSRESSSPKGLETKNSSVSVAESNGDVYFAPPGTVLDIQSVEAVYSKRDADDTYMHHLLEDAMFPPRKAFTMEKKHTVDENTPTAPVSHHALQQHLRRLISIDQQHKMAQQNHLHTTTPHTATLHDTAVTTDETKVPLKDEDAVEPETPREEDEVVFSLGPSRLDSQLHSGDSGMSEADDEPPSTPPPEETEAERVLPWKRTTQLPPVPSAVSLSMPDDDHPLMSQAPSWADNLAYNHLTESGSPYVSPENTINAGQKAESRRPVFDIFPPTPDVASPGSDTSPAKDKEEAIHDPIPPPWASHSTLPPPWVAESSEEPVASPEAHNEAIGNGEKVSTYLQSSSHNFYPPSHHNCIVTQDNTPEEAPASGASVRLSSPKHFQPIQVQEMCSRHGIEVEIISDEAGYQEGVVSRVQQWLDSSEPSECEEENDEETGNAQPQDDTDDDIDDFDIDEAHLNT</sequence>
<dbReference type="InterPro" id="IPR006153">
    <property type="entry name" value="Cation/H_exchanger_TM"/>
</dbReference>